<evidence type="ECO:0000256" key="2">
    <source>
        <dbReference type="ARBA" id="ARBA00023015"/>
    </source>
</evidence>
<dbReference type="OrthoDB" id="752507at2759"/>
<feature type="region of interest" description="Disordered" evidence="6">
    <location>
        <begin position="1"/>
        <end position="23"/>
    </location>
</feature>
<dbReference type="GO" id="GO:0000981">
    <property type="term" value="F:DNA-binding transcription factor activity, RNA polymerase II-specific"/>
    <property type="evidence" value="ECO:0007669"/>
    <property type="project" value="TreeGrafter"/>
</dbReference>
<dbReference type="GO" id="GO:0090575">
    <property type="term" value="C:RNA polymerase II transcription regulator complex"/>
    <property type="evidence" value="ECO:0007669"/>
    <property type="project" value="TreeGrafter"/>
</dbReference>
<keyword evidence="4" id="KW-0539">Nucleus</keyword>
<organism evidence="8 9">
    <name type="scientific">Nicotiana attenuata</name>
    <name type="common">Coyote tobacco</name>
    <dbReference type="NCBI Taxonomy" id="49451"/>
    <lineage>
        <taxon>Eukaryota</taxon>
        <taxon>Viridiplantae</taxon>
        <taxon>Streptophyta</taxon>
        <taxon>Embryophyta</taxon>
        <taxon>Tracheophyta</taxon>
        <taxon>Spermatophyta</taxon>
        <taxon>Magnoliopsida</taxon>
        <taxon>eudicotyledons</taxon>
        <taxon>Gunneridae</taxon>
        <taxon>Pentapetalae</taxon>
        <taxon>asterids</taxon>
        <taxon>lamiids</taxon>
        <taxon>Solanales</taxon>
        <taxon>Solanaceae</taxon>
        <taxon>Nicotianoideae</taxon>
        <taxon>Nicotianeae</taxon>
        <taxon>Nicotiana</taxon>
    </lineage>
</organism>
<dbReference type="InterPro" id="IPR015660">
    <property type="entry name" value="MASH1/Ascl1a-like"/>
</dbReference>
<dbReference type="AlphaFoldDB" id="A0A1J6K9D9"/>
<reference evidence="8" key="1">
    <citation type="submission" date="2016-11" db="EMBL/GenBank/DDBJ databases">
        <title>The genome of Nicotiana attenuata.</title>
        <authorList>
            <person name="Xu S."/>
            <person name="Brockmoeller T."/>
            <person name="Gaquerel E."/>
            <person name="Navarro A."/>
            <person name="Kuhl H."/>
            <person name="Gase K."/>
            <person name="Ling Z."/>
            <person name="Zhou W."/>
            <person name="Kreitzer C."/>
            <person name="Stanke M."/>
            <person name="Tang H."/>
            <person name="Lyons E."/>
            <person name="Pandey P."/>
            <person name="Pandey S.P."/>
            <person name="Timmermann B."/>
            <person name="Baldwin I.T."/>
        </authorList>
    </citation>
    <scope>NUCLEOTIDE SEQUENCE [LARGE SCALE GENOMIC DNA]</scope>
    <source>
        <strain evidence="8">UT</strain>
    </source>
</reference>
<feature type="domain" description="BHLH" evidence="7">
    <location>
        <begin position="12"/>
        <end position="65"/>
    </location>
</feature>
<keyword evidence="9" id="KW-1185">Reference proteome</keyword>
<dbReference type="EMBL" id="MJEQ01004233">
    <property type="protein sequence ID" value="OIT21600.1"/>
    <property type="molecule type" value="Genomic_DNA"/>
</dbReference>
<keyword evidence="2" id="KW-0805">Transcription regulation</keyword>
<dbReference type="Proteomes" id="UP000187609">
    <property type="component" value="Unassembled WGS sequence"/>
</dbReference>
<proteinExistence type="predicted"/>
<evidence type="ECO:0000256" key="6">
    <source>
        <dbReference type="SAM" id="MobiDB-lite"/>
    </source>
</evidence>
<evidence type="ECO:0000313" key="8">
    <source>
        <dbReference type="EMBL" id="OIT21600.1"/>
    </source>
</evidence>
<dbReference type="Gene3D" id="4.10.280.10">
    <property type="entry name" value="Helix-loop-helix DNA-binding domain"/>
    <property type="match status" value="1"/>
</dbReference>
<evidence type="ECO:0000256" key="1">
    <source>
        <dbReference type="ARBA" id="ARBA00004123"/>
    </source>
</evidence>
<dbReference type="OMA" id="QFLFSET"/>
<dbReference type="InterPro" id="IPR011598">
    <property type="entry name" value="bHLH_dom"/>
</dbReference>
<feature type="compositionally biased region" description="Polar residues" evidence="6">
    <location>
        <begin position="1"/>
        <end position="13"/>
    </location>
</feature>
<dbReference type="SMR" id="A0A1J6K9D9"/>
<comment type="subcellular location">
    <subcellularLocation>
        <location evidence="1">Nucleus</location>
    </subcellularLocation>
</comment>
<dbReference type="Pfam" id="PF00010">
    <property type="entry name" value="HLH"/>
    <property type="match status" value="1"/>
</dbReference>
<dbReference type="GO" id="GO:0000977">
    <property type="term" value="F:RNA polymerase II transcription regulatory region sequence-specific DNA binding"/>
    <property type="evidence" value="ECO:0007669"/>
    <property type="project" value="TreeGrafter"/>
</dbReference>
<dbReference type="PANTHER" id="PTHR13935">
    <property type="entry name" value="ACHAETE-SCUTE TRANSCRIPTION FACTOR-RELATED"/>
    <property type="match status" value="1"/>
</dbReference>
<accession>A0A1J6K9D9</accession>
<dbReference type="PROSITE" id="PS50888">
    <property type="entry name" value="BHLH"/>
    <property type="match status" value="1"/>
</dbReference>
<dbReference type="GO" id="GO:0046983">
    <property type="term" value="F:protein dimerization activity"/>
    <property type="evidence" value="ECO:0007669"/>
    <property type="project" value="InterPro"/>
</dbReference>
<dbReference type="SUPFAM" id="SSF47459">
    <property type="entry name" value="HLH, helix-loop-helix DNA-binding domain"/>
    <property type="match status" value="1"/>
</dbReference>
<name>A0A1J6K9D9_NICAT</name>
<keyword evidence="3" id="KW-0804">Transcription</keyword>
<feature type="compositionally biased region" description="Basic and acidic residues" evidence="6">
    <location>
        <begin position="14"/>
        <end position="23"/>
    </location>
</feature>
<feature type="coiled-coil region" evidence="5">
    <location>
        <begin position="55"/>
        <end position="82"/>
    </location>
</feature>
<protein>
    <submittedName>
        <fullName evidence="8">Transcription factor bhlh118</fullName>
    </submittedName>
</protein>
<dbReference type="KEGG" id="nau:109218708"/>
<dbReference type="STRING" id="49451.A0A1J6K9D9"/>
<sequence>MEQQCNNPSSSSSKADRKTTEKNRRNQMKALYLKLHSLVPHQQHSREVLSLPDQLEEAINYIKRLQIDLERMRQKKDSLKGGENSSCNSTSDRMTGLSLPHIEIHSVDSALQVVLTTGLDYQFIFTDVIRLLHEEGVHVINASYTLIGDTIVHSIHSKMGECEPDQYGAARISERLKKFVGGC</sequence>
<evidence type="ECO:0000256" key="3">
    <source>
        <dbReference type="ARBA" id="ARBA00023163"/>
    </source>
</evidence>
<dbReference type="InterPro" id="IPR036638">
    <property type="entry name" value="HLH_DNA-bd_sf"/>
</dbReference>
<evidence type="ECO:0000313" key="9">
    <source>
        <dbReference type="Proteomes" id="UP000187609"/>
    </source>
</evidence>
<dbReference type="Gramene" id="OIT21600">
    <property type="protein sequence ID" value="OIT21600"/>
    <property type="gene ID" value="A4A49_34022"/>
</dbReference>
<evidence type="ECO:0000259" key="7">
    <source>
        <dbReference type="PROSITE" id="PS50888"/>
    </source>
</evidence>
<evidence type="ECO:0000256" key="4">
    <source>
        <dbReference type="ARBA" id="ARBA00023242"/>
    </source>
</evidence>
<dbReference type="GeneID" id="109218708"/>
<keyword evidence="5" id="KW-0175">Coiled coil</keyword>
<comment type="caution">
    <text evidence="8">The sequence shown here is derived from an EMBL/GenBank/DDBJ whole genome shotgun (WGS) entry which is preliminary data.</text>
</comment>
<evidence type="ECO:0000256" key="5">
    <source>
        <dbReference type="SAM" id="Coils"/>
    </source>
</evidence>
<gene>
    <name evidence="8" type="primary">BHLH118</name>
    <name evidence="8" type="ORF">A4A49_34022</name>
</gene>
<dbReference type="PANTHER" id="PTHR13935:SF90">
    <property type="entry name" value="TRANSCRIPTION FACTOR BHLH162"/>
    <property type="match status" value="1"/>
</dbReference>